<dbReference type="EMBL" id="JABSTQ010011515">
    <property type="protein sequence ID" value="KAG0410541.1"/>
    <property type="molecule type" value="Genomic_DNA"/>
</dbReference>
<gene>
    <name evidence="1" type="ORF">HPB47_012347</name>
</gene>
<sequence>MKVNIAVQFFRDAPPAIRYRVDQGQLPPETESTAWFCELQHQTAIRTLDLTARTFRQMKMGVTAHWKPSQAGVISSTTVLYQLQEDLLNEHDYAYLLTGRLTQDCLENVFSVVRLKKPVPSALEFNGRAPLQEPAAVKEDIMDDFLIMMTKKEGHIFAYVGGFLVRAAMRTRNGNTYKGALTSDSNGEYSTLIRLKEYVRGSENLTYPSHAVLQFLTACEEQFKGLTSTTEILNLASPFKTIVAVLRKNSSLVSKACSAHKDNEGRLLLHKYLHFRLKIHLKQARLENRSSGHSSKTCAGVNLL</sequence>
<keyword evidence="2" id="KW-1185">Reference proteome</keyword>
<protein>
    <submittedName>
        <fullName evidence="1">Uncharacterized protein</fullName>
    </submittedName>
</protein>
<dbReference type="Proteomes" id="UP000805193">
    <property type="component" value="Unassembled WGS sequence"/>
</dbReference>
<name>A0AC60NTQ9_IXOPE</name>
<comment type="caution">
    <text evidence="1">The sequence shown here is derived from an EMBL/GenBank/DDBJ whole genome shotgun (WGS) entry which is preliminary data.</text>
</comment>
<organism evidence="1 2">
    <name type="scientific">Ixodes persulcatus</name>
    <name type="common">Taiga tick</name>
    <dbReference type="NCBI Taxonomy" id="34615"/>
    <lineage>
        <taxon>Eukaryota</taxon>
        <taxon>Metazoa</taxon>
        <taxon>Ecdysozoa</taxon>
        <taxon>Arthropoda</taxon>
        <taxon>Chelicerata</taxon>
        <taxon>Arachnida</taxon>
        <taxon>Acari</taxon>
        <taxon>Parasitiformes</taxon>
        <taxon>Ixodida</taxon>
        <taxon>Ixodoidea</taxon>
        <taxon>Ixodidae</taxon>
        <taxon>Ixodinae</taxon>
        <taxon>Ixodes</taxon>
    </lineage>
</organism>
<accession>A0AC60NTQ9</accession>
<evidence type="ECO:0000313" key="1">
    <source>
        <dbReference type="EMBL" id="KAG0410541.1"/>
    </source>
</evidence>
<reference evidence="1 2" key="1">
    <citation type="journal article" date="2020" name="Cell">
        <title>Large-Scale Comparative Analyses of Tick Genomes Elucidate Their Genetic Diversity and Vector Capacities.</title>
        <authorList>
            <consortium name="Tick Genome and Microbiome Consortium (TIGMIC)"/>
            <person name="Jia N."/>
            <person name="Wang J."/>
            <person name="Shi W."/>
            <person name="Du L."/>
            <person name="Sun Y."/>
            <person name="Zhan W."/>
            <person name="Jiang J.F."/>
            <person name="Wang Q."/>
            <person name="Zhang B."/>
            <person name="Ji P."/>
            <person name="Bell-Sakyi L."/>
            <person name="Cui X.M."/>
            <person name="Yuan T.T."/>
            <person name="Jiang B.G."/>
            <person name="Yang W.F."/>
            <person name="Lam T.T."/>
            <person name="Chang Q.C."/>
            <person name="Ding S.J."/>
            <person name="Wang X.J."/>
            <person name="Zhu J.G."/>
            <person name="Ruan X.D."/>
            <person name="Zhao L."/>
            <person name="Wei J.T."/>
            <person name="Ye R.Z."/>
            <person name="Que T.C."/>
            <person name="Du C.H."/>
            <person name="Zhou Y.H."/>
            <person name="Cheng J.X."/>
            <person name="Dai P.F."/>
            <person name="Guo W.B."/>
            <person name="Han X.H."/>
            <person name="Huang E.J."/>
            <person name="Li L.F."/>
            <person name="Wei W."/>
            <person name="Gao Y.C."/>
            <person name="Liu J.Z."/>
            <person name="Shao H.Z."/>
            <person name="Wang X."/>
            <person name="Wang C.C."/>
            <person name="Yang T.C."/>
            <person name="Huo Q.B."/>
            <person name="Li W."/>
            <person name="Chen H.Y."/>
            <person name="Chen S.E."/>
            <person name="Zhou L.G."/>
            <person name="Ni X.B."/>
            <person name="Tian J.H."/>
            <person name="Sheng Y."/>
            <person name="Liu T."/>
            <person name="Pan Y.S."/>
            <person name="Xia L.Y."/>
            <person name="Li J."/>
            <person name="Zhao F."/>
            <person name="Cao W.C."/>
        </authorList>
    </citation>
    <scope>NUCLEOTIDE SEQUENCE [LARGE SCALE GENOMIC DNA]</scope>
    <source>
        <strain evidence="1">Iper-2018</strain>
    </source>
</reference>
<proteinExistence type="predicted"/>
<evidence type="ECO:0000313" key="2">
    <source>
        <dbReference type="Proteomes" id="UP000805193"/>
    </source>
</evidence>